<name>A0ABT3FQ71_9BACT</name>
<keyword evidence="2" id="KW-1185">Reference proteome</keyword>
<gene>
    <name evidence="1" type="ORF">OKA04_10360</name>
</gene>
<evidence type="ECO:0008006" key="3">
    <source>
        <dbReference type="Google" id="ProtNLM"/>
    </source>
</evidence>
<evidence type="ECO:0000313" key="2">
    <source>
        <dbReference type="Proteomes" id="UP001207930"/>
    </source>
</evidence>
<proteinExistence type="predicted"/>
<accession>A0ABT3FQ71</accession>
<organism evidence="1 2">
    <name type="scientific">Luteolibacter flavescens</name>
    <dbReference type="NCBI Taxonomy" id="1859460"/>
    <lineage>
        <taxon>Bacteria</taxon>
        <taxon>Pseudomonadati</taxon>
        <taxon>Verrucomicrobiota</taxon>
        <taxon>Verrucomicrobiia</taxon>
        <taxon>Verrucomicrobiales</taxon>
        <taxon>Verrucomicrobiaceae</taxon>
        <taxon>Luteolibacter</taxon>
    </lineage>
</organism>
<protein>
    <recommendedName>
        <fullName evidence="3">DUF1795 domain-containing protein</fullName>
    </recommendedName>
</protein>
<sequence>MSAGLLAGGAVGSLVTYRQMYVPPAPKHEVRYAAPEFDSMPEQMLFPAGFTLDRNVNDPELLEAMLEPDAMSIHLQDDTGNLVFDDWRFASQGVAPDKETFDRLKRALGSVSSYEPPGKLCVFHPDVLLRLEKGGRDHDIVFCFGCSQTTAFLDLSVQGKKTFLKAFCDTLPQAERLHDIREAFEKRPR</sequence>
<comment type="caution">
    <text evidence="1">The sequence shown here is derived from an EMBL/GenBank/DDBJ whole genome shotgun (WGS) entry which is preliminary data.</text>
</comment>
<dbReference type="Proteomes" id="UP001207930">
    <property type="component" value="Unassembled WGS sequence"/>
</dbReference>
<reference evidence="1 2" key="1">
    <citation type="submission" date="2022-10" db="EMBL/GenBank/DDBJ databases">
        <title>Luteolibacter flavescens strain MCCC 1K03193, whole genome shotgun sequencing project.</title>
        <authorList>
            <person name="Zhao G."/>
            <person name="Shen L."/>
        </authorList>
    </citation>
    <scope>NUCLEOTIDE SEQUENCE [LARGE SCALE GENOMIC DNA]</scope>
    <source>
        <strain evidence="1 2">MCCC 1K03193</strain>
    </source>
</reference>
<evidence type="ECO:0000313" key="1">
    <source>
        <dbReference type="EMBL" id="MCW1885130.1"/>
    </source>
</evidence>
<dbReference type="EMBL" id="JAPDDS010000005">
    <property type="protein sequence ID" value="MCW1885130.1"/>
    <property type="molecule type" value="Genomic_DNA"/>
</dbReference>
<dbReference type="RefSeq" id="WP_264501088.1">
    <property type="nucleotide sequence ID" value="NZ_JAPDDS010000005.1"/>
</dbReference>